<dbReference type="PROSITE" id="PS51819">
    <property type="entry name" value="VOC"/>
    <property type="match status" value="2"/>
</dbReference>
<dbReference type="Pfam" id="PF00903">
    <property type="entry name" value="Glyoxalase"/>
    <property type="match status" value="2"/>
</dbReference>
<comment type="caution">
    <text evidence="2">The sequence shown here is derived from an EMBL/GenBank/DDBJ whole genome shotgun (WGS) entry which is preliminary data.</text>
</comment>
<protein>
    <submittedName>
        <fullName evidence="2">Catechol 2,3-dioxygenase-like lactoylglutathione lyase family enzyme</fullName>
    </submittedName>
</protein>
<keyword evidence="3" id="KW-1185">Reference proteome</keyword>
<dbReference type="RefSeq" id="WP_221304564.1">
    <property type="nucleotide sequence ID" value="NZ_JACHEB010000002.1"/>
</dbReference>
<name>A0A9X0U2U6_9BACT</name>
<sequence>MIDPTRQSTLAVQVLTKVGPPTKVAPMRRARPFVPFLTVVCILLSLSSFSRAQQRPAITGIAFVRMYTADPTASAAFYGKTLGYGHAENNGITRYSVNDLQWLEVEALPTPAPTSRLAAVAFTTRDAAALERYLKAHNVVIEQPLAHGAFAVHDPEGNLIYFVQEGTKVPGLPVASPNAPSHRIIHSGFMVKDAAAENTFYRDLLGFRPYWHGGMKEGETDWISQQVPDGTDWLEYMLEGGSTPSAKTLGVLNHFSLGTPHMPDVVAALARNQCEGPNCAKTQMGKDGKIQLNLFDPDLTRVEYMEFQPSGTPCCSPILGKPPTETENR</sequence>
<dbReference type="AlphaFoldDB" id="A0A9X0U2U6"/>
<accession>A0A9X0U2U6</accession>
<dbReference type="InterPro" id="IPR037523">
    <property type="entry name" value="VOC_core"/>
</dbReference>
<dbReference type="Proteomes" id="UP000535182">
    <property type="component" value="Unassembled WGS sequence"/>
</dbReference>
<organism evidence="2 3">
    <name type="scientific">Tunturiibacter gelidiferens</name>
    <dbReference type="NCBI Taxonomy" id="3069689"/>
    <lineage>
        <taxon>Bacteria</taxon>
        <taxon>Pseudomonadati</taxon>
        <taxon>Acidobacteriota</taxon>
        <taxon>Terriglobia</taxon>
        <taxon>Terriglobales</taxon>
        <taxon>Acidobacteriaceae</taxon>
        <taxon>Tunturiibacter</taxon>
    </lineage>
</organism>
<feature type="domain" description="VOC" evidence="1">
    <location>
        <begin position="60"/>
        <end position="177"/>
    </location>
</feature>
<dbReference type="Gene3D" id="3.10.180.10">
    <property type="entry name" value="2,3-Dihydroxybiphenyl 1,2-Dioxygenase, domain 1"/>
    <property type="match status" value="2"/>
</dbReference>
<evidence type="ECO:0000259" key="1">
    <source>
        <dbReference type="PROSITE" id="PS51819"/>
    </source>
</evidence>
<gene>
    <name evidence="2" type="ORF">HDF14_001243</name>
</gene>
<feature type="domain" description="VOC" evidence="1">
    <location>
        <begin position="183"/>
        <end position="307"/>
    </location>
</feature>
<reference evidence="2 3" key="1">
    <citation type="submission" date="2020-08" db="EMBL/GenBank/DDBJ databases">
        <title>Genomic Encyclopedia of Type Strains, Phase IV (KMG-V): Genome sequencing to study the core and pangenomes of soil and plant-associated prokaryotes.</title>
        <authorList>
            <person name="Whitman W."/>
        </authorList>
    </citation>
    <scope>NUCLEOTIDE SEQUENCE [LARGE SCALE GENOMIC DNA]</scope>
    <source>
        <strain evidence="2 3">X5P2</strain>
    </source>
</reference>
<proteinExistence type="predicted"/>
<evidence type="ECO:0000313" key="3">
    <source>
        <dbReference type="Proteomes" id="UP000535182"/>
    </source>
</evidence>
<dbReference type="InterPro" id="IPR004360">
    <property type="entry name" value="Glyas_Fos-R_dOase_dom"/>
</dbReference>
<evidence type="ECO:0000313" key="2">
    <source>
        <dbReference type="EMBL" id="MBB5327638.1"/>
    </source>
</evidence>
<dbReference type="SUPFAM" id="SSF54593">
    <property type="entry name" value="Glyoxalase/Bleomycin resistance protein/Dihydroxybiphenyl dioxygenase"/>
    <property type="match status" value="2"/>
</dbReference>
<dbReference type="EMBL" id="JACHEB010000002">
    <property type="protein sequence ID" value="MBB5327638.1"/>
    <property type="molecule type" value="Genomic_DNA"/>
</dbReference>
<dbReference type="InterPro" id="IPR029068">
    <property type="entry name" value="Glyas_Bleomycin-R_OHBP_Dase"/>
</dbReference>
<dbReference type="CDD" id="cd06587">
    <property type="entry name" value="VOC"/>
    <property type="match status" value="2"/>
</dbReference>